<dbReference type="Proteomes" id="UP000007174">
    <property type="component" value="Unassembled WGS sequence"/>
</dbReference>
<reference evidence="2" key="1">
    <citation type="journal article" date="2012" name="Nat. Genet.">
        <title>Lifestyle transitions in plant pathogenic Colletotrichum fungi deciphered by genome and transcriptome analyses.</title>
        <authorList>
            <person name="O'Connell R.J."/>
            <person name="Thon M.R."/>
            <person name="Hacquard S."/>
            <person name="Amyotte S.G."/>
            <person name="Kleemann J."/>
            <person name="Torres M.F."/>
            <person name="Damm U."/>
            <person name="Buiate E.A."/>
            <person name="Epstein L."/>
            <person name="Alkan N."/>
            <person name="Altmueller J."/>
            <person name="Alvarado-Balderrama L."/>
            <person name="Bauser C.A."/>
            <person name="Becker C."/>
            <person name="Birren B.W."/>
            <person name="Chen Z."/>
            <person name="Choi J."/>
            <person name="Crouch J.A."/>
            <person name="Duvick J.P."/>
            <person name="Farman M.A."/>
            <person name="Gan P."/>
            <person name="Heiman D."/>
            <person name="Henrissat B."/>
            <person name="Howard R.J."/>
            <person name="Kabbage M."/>
            <person name="Koch C."/>
            <person name="Kracher B."/>
            <person name="Kubo Y."/>
            <person name="Law A.D."/>
            <person name="Lebrun M.-H."/>
            <person name="Lee Y.-H."/>
            <person name="Miyara I."/>
            <person name="Moore N."/>
            <person name="Neumann U."/>
            <person name="Nordstroem K."/>
            <person name="Panaccione D.G."/>
            <person name="Panstruga R."/>
            <person name="Place M."/>
            <person name="Proctor R.H."/>
            <person name="Prusky D."/>
            <person name="Rech G."/>
            <person name="Reinhardt R."/>
            <person name="Rollins J.A."/>
            <person name="Rounsley S."/>
            <person name="Schardl C.L."/>
            <person name="Schwartz D.C."/>
            <person name="Shenoy N."/>
            <person name="Shirasu K."/>
            <person name="Sikhakolli U.R."/>
            <person name="Stueber K."/>
            <person name="Sukno S.A."/>
            <person name="Sweigard J.A."/>
            <person name="Takano Y."/>
            <person name="Takahara H."/>
            <person name="Trail F."/>
            <person name="van der Does H.C."/>
            <person name="Voll L.M."/>
            <person name="Will I."/>
            <person name="Young S."/>
            <person name="Zeng Q."/>
            <person name="Zhang J."/>
            <person name="Zhou S."/>
            <person name="Dickman M.B."/>
            <person name="Schulze-Lefert P."/>
            <person name="Ver Loren van Themaat E."/>
            <person name="Ma L.-J."/>
            <person name="Vaillancourt L.J."/>
        </authorList>
    </citation>
    <scope>NUCLEOTIDE SEQUENCE [LARGE SCALE GENOMIC DNA]</scope>
    <source>
        <strain evidence="2">IMI 349063</strain>
    </source>
</reference>
<evidence type="ECO:0000313" key="1">
    <source>
        <dbReference type="EMBL" id="CCF31913.1"/>
    </source>
</evidence>
<organism evidence="1 2">
    <name type="scientific">Colletotrichum higginsianum (strain IMI 349063)</name>
    <name type="common">Crucifer anthracnose fungus</name>
    <dbReference type="NCBI Taxonomy" id="759273"/>
    <lineage>
        <taxon>Eukaryota</taxon>
        <taxon>Fungi</taxon>
        <taxon>Dikarya</taxon>
        <taxon>Ascomycota</taxon>
        <taxon>Pezizomycotina</taxon>
        <taxon>Sordariomycetes</taxon>
        <taxon>Hypocreomycetidae</taxon>
        <taxon>Glomerellales</taxon>
        <taxon>Glomerellaceae</taxon>
        <taxon>Colletotrichum</taxon>
        <taxon>Colletotrichum destructivum species complex</taxon>
    </lineage>
</organism>
<sequence>MYRAPGCVSTPRLAASPTSKAFFRLGRVPVKWLAHVQARIGSFPNQRAAACADASCGEAGVGRGRPPRPSRAPCGGHLSCSPPPHPITCHIRGSVACFLSLSESRVMVHGSCSLFPAAGGGAARKESAPYAMTAWSPTFASSEHMDVTPNEGFYPGGLWLVSLVVFNRPPSRVLTSTADVCTPGGFQLQLSSSSVDQIR</sequence>
<dbReference type="AlphaFoldDB" id="H1UVB2"/>
<proteinExistence type="predicted"/>
<gene>
    <name evidence="1" type="ORF">CH063_04400</name>
</gene>
<evidence type="ECO:0000313" key="2">
    <source>
        <dbReference type="Proteomes" id="UP000007174"/>
    </source>
</evidence>
<dbReference type="HOGENOM" id="CLU_1372113_0_0_1"/>
<dbReference type="EMBL" id="CACQ02000268">
    <property type="protein sequence ID" value="CCF31913.1"/>
    <property type="molecule type" value="Genomic_DNA"/>
</dbReference>
<protein>
    <submittedName>
        <fullName evidence="1">Uncharacterized protein</fullName>
    </submittedName>
</protein>
<dbReference type="VEuPathDB" id="FungiDB:CH63R_03197"/>
<accession>H1UVB2</accession>
<name>H1UVB2_COLHI</name>